<feature type="region of interest" description="Disordered" evidence="1">
    <location>
        <begin position="1"/>
        <end position="65"/>
    </location>
</feature>
<reference evidence="2 3" key="1">
    <citation type="submission" date="2019-09" db="EMBL/GenBank/DDBJ databases">
        <authorList>
            <person name="Chandra G."/>
            <person name="Truman W A."/>
        </authorList>
    </citation>
    <scope>NUCLEOTIDE SEQUENCE [LARGE SCALE GENOMIC DNA]</scope>
    <source>
        <strain evidence="2">PS655</strain>
    </source>
</reference>
<organism evidence="2 3">
    <name type="scientific">Pseudomonas fluorescens</name>
    <dbReference type="NCBI Taxonomy" id="294"/>
    <lineage>
        <taxon>Bacteria</taxon>
        <taxon>Pseudomonadati</taxon>
        <taxon>Pseudomonadota</taxon>
        <taxon>Gammaproteobacteria</taxon>
        <taxon>Pseudomonadales</taxon>
        <taxon>Pseudomonadaceae</taxon>
        <taxon>Pseudomonas</taxon>
    </lineage>
</organism>
<evidence type="ECO:0000256" key="1">
    <source>
        <dbReference type="SAM" id="MobiDB-lite"/>
    </source>
</evidence>
<dbReference type="AlphaFoldDB" id="A0A5E6VI71"/>
<accession>A0A5E6VI71</accession>
<feature type="compositionally biased region" description="Polar residues" evidence="1">
    <location>
        <begin position="10"/>
        <end position="21"/>
    </location>
</feature>
<gene>
    <name evidence="2" type="ORF">PS655_04037</name>
</gene>
<dbReference type="Proteomes" id="UP000327167">
    <property type="component" value="Unassembled WGS sequence"/>
</dbReference>
<name>A0A5E6VI71_PSEFL</name>
<protein>
    <submittedName>
        <fullName evidence="2">Uncharacterized protein</fullName>
    </submittedName>
</protein>
<evidence type="ECO:0000313" key="2">
    <source>
        <dbReference type="EMBL" id="VVN14684.1"/>
    </source>
</evidence>
<dbReference type="EMBL" id="CABVHJ010000013">
    <property type="protein sequence ID" value="VVN14684.1"/>
    <property type="molecule type" value="Genomic_DNA"/>
</dbReference>
<feature type="compositionally biased region" description="Polar residues" evidence="1">
    <location>
        <begin position="35"/>
        <end position="54"/>
    </location>
</feature>
<proteinExistence type="predicted"/>
<evidence type="ECO:0000313" key="3">
    <source>
        <dbReference type="Proteomes" id="UP000327167"/>
    </source>
</evidence>
<sequence>MGIARKPAIHSSSGPGPTVANSPRKRGSGVLSDDSPANKNTRLGEQQVQESASHQPEMPPATVTASSIVPTEVMPVRSAVESLEHYRLKSPASLPAADTQGLRLIKGRHYVDIAPGEIVQVRQTATTGEYRATLVSELVPSGPPLYFDAQSRIWKLEMARSAADDDNVTGIEIDERIRDARNDRIDKQRVHVGSDDAFERGTALGSTLFARGLKEFTAEQAKLIRSELRQVEDIFYDAGQAIDLKLQKADQVFESFFGSDHRAVTAQFADSVSRGLALSREYQGVWGEAKFLGVNSNDNAAAWMYKRDFHGRLFLNRKFMQPGLLCMSLGHEMLHTNRIDRFKSIGPNAGDFFYVKNHLRDLLGADSTETYEVSERVVSEMIMHGGLTVEYLKAFGDDHDSFLFYISDYLGLGDDLDLHSAVELFNVHPQMRAQMAVNNADSLVFAAKSLQALYRSATGHERLPTTGND</sequence>